<keyword evidence="2" id="KW-0812">Transmembrane</keyword>
<keyword evidence="2" id="KW-1133">Transmembrane helix</keyword>
<feature type="region of interest" description="Disordered" evidence="1">
    <location>
        <begin position="870"/>
        <end position="895"/>
    </location>
</feature>
<proteinExistence type="predicted"/>
<evidence type="ECO:0000313" key="4">
    <source>
        <dbReference type="Proteomes" id="UP000054988"/>
    </source>
</evidence>
<protein>
    <submittedName>
        <fullName evidence="3">Uncharacterized protein</fullName>
    </submittedName>
</protein>
<feature type="transmembrane region" description="Helical" evidence="2">
    <location>
        <begin position="216"/>
        <end position="237"/>
    </location>
</feature>
<feature type="transmembrane region" description="Helical" evidence="2">
    <location>
        <begin position="324"/>
        <end position="348"/>
    </location>
</feature>
<evidence type="ECO:0000313" key="3">
    <source>
        <dbReference type="EMBL" id="KTB31366.1"/>
    </source>
</evidence>
<name>A0A0W0F4W6_MONRR</name>
<sequence length="975" mass="109051">MAEEPSTFGDTLSSGIQDVAALLPLLGTDQCERHVGSALEKGYLYAAAASLSLFGSLGTVKVGFATLLATVTYPFYGGRWLGDAGFGTPGSVSSLVTVDNDTGMYGAELKLQKLLKEQHIDDPTLVKGFEWSGWRKVHTERGHAGGKISVTTEAGERYGPDSNSSERWIDTVRRCLNPRNFSWNVQLICSSLVCAILSIAPYLYLMHGHWDRPLSWVFPLIRSFGSFMCVVAIQLALQLRIHCVNNTALAWLKIQRKYRTKDDVNTNGQRTILENRIRNYVHLPERSLFFRERVSDEEMQPDLPLSLEERAELSTLLAPNWYLAFYQLVIAIGMVMIVAGYVGCFSLVGQTGLKGAPYVWFGLEAALSLLRIFLWGSNPDWDEDGTGLTMSLQLRPLHSSGSNGESEMFFPLVTSPYEGHHLGINPEWRGERTIYPPPALIVQSESDFLGAATTFIGPLQRLDSNDVTLLYSVLAKKDEKSLYTTVLFTSSRPPLTFPSSGSEVYSSTLGTIPNTGALQVTIGDPILKSSDSFLDSQLYHEVVNHSKILSARLFKGEQHHSLDVTWNLVSLRMKDVSERNLLTSKQLSSYDKAYRDLRKSWSAKSEYSDARGNILEELGARDAEYREKHIFYRVASLYGEVLFLVESIILELQLWHEECLLADTGDPIISRQMLPECMRAMQSRIGVEKQHAIKRYSGYKWKDSAGEEVLLHEWDFMLQKLLQLRESEHLQGEAKKLLSIISHLSPVANLVTSAMELAHQLNEYTSLAEWLSTIAEIPSDDTDPAIMSPQQKLEIMFHLMLHRLQRIASGSFTIARSLDDSDSWWSSIHIPDFASWGLYIHSFTPDILCRATQCVAAELMSNAVVHKTAETENIEEETHGEQVKREGDEKRGDSGKRRECFLLPASASQQLTTIIIHTSVITDDTRAAATELVTSNSNVLCLSGLECNLPGECDQPHCNAISANRQTWKEENGVM</sequence>
<evidence type="ECO:0000256" key="2">
    <source>
        <dbReference type="SAM" id="Phobius"/>
    </source>
</evidence>
<accession>A0A0W0F4W6</accession>
<dbReference type="eggNOG" id="ENOG502SXWB">
    <property type="taxonomic scope" value="Eukaryota"/>
</dbReference>
<gene>
    <name evidence="3" type="ORF">WG66_16046</name>
</gene>
<evidence type="ECO:0000256" key="1">
    <source>
        <dbReference type="SAM" id="MobiDB-lite"/>
    </source>
</evidence>
<organism evidence="3 4">
    <name type="scientific">Moniliophthora roreri</name>
    <name type="common">Frosty pod rot fungus</name>
    <name type="synonym">Monilia roreri</name>
    <dbReference type="NCBI Taxonomy" id="221103"/>
    <lineage>
        <taxon>Eukaryota</taxon>
        <taxon>Fungi</taxon>
        <taxon>Dikarya</taxon>
        <taxon>Basidiomycota</taxon>
        <taxon>Agaricomycotina</taxon>
        <taxon>Agaricomycetes</taxon>
        <taxon>Agaricomycetidae</taxon>
        <taxon>Agaricales</taxon>
        <taxon>Marasmiineae</taxon>
        <taxon>Marasmiaceae</taxon>
        <taxon>Moniliophthora</taxon>
    </lineage>
</organism>
<comment type="caution">
    <text evidence="3">The sequence shown here is derived from an EMBL/GenBank/DDBJ whole genome shotgun (WGS) entry which is preliminary data.</text>
</comment>
<dbReference type="Proteomes" id="UP000054988">
    <property type="component" value="Unassembled WGS sequence"/>
</dbReference>
<reference evidence="3 4" key="1">
    <citation type="submission" date="2015-12" db="EMBL/GenBank/DDBJ databases">
        <title>Draft genome sequence of Moniliophthora roreri, the causal agent of frosty pod rot of cacao.</title>
        <authorList>
            <person name="Aime M.C."/>
            <person name="Diaz-Valderrama J.R."/>
            <person name="Kijpornyongpan T."/>
            <person name="Phillips-Mora W."/>
        </authorList>
    </citation>
    <scope>NUCLEOTIDE SEQUENCE [LARGE SCALE GENOMIC DNA]</scope>
    <source>
        <strain evidence="3 4">MCA 2952</strain>
    </source>
</reference>
<feature type="compositionally biased region" description="Basic and acidic residues" evidence="1">
    <location>
        <begin position="876"/>
        <end position="895"/>
    </location>
</feature>
<keyword evidence="2" id="KW-0472">Membrane</keyword>
<feature type="transmembrane region" description="Helical" evidence="2">
    <location>
        <begin position="183"/>
        <end position="204"/>
    </location>
</feature>
<dbReference type="EMBL" id="LATX01002330">
    <property type="protein sequence ID" value="KTB31366.1"/>
    <property type="molecule type" value="Genomic_DNA"/>
</dbReference>
<dbReference type="AlphaFoldDB" id="A0A0W0F4W6"/>